<dbReference type="VEuPathDB" id="FungiDB:PNEJI1_001108"/>
<dbReference type="GO" id="GO:0006888">
    <property type="term" value="P:endoplasmic reticulum to Golgi vesicle-mediated transport"/>
    <property type="evidence" value="ECO:0007669"/>
    <property type="project" value="TreeGrafter"/>
</dbReference>
<comment type="caution">
    <text evidence="2">The sequence shown here is derived from an EMBL/GenBank/DDBJ whole genome shotgun (WGS) entry which is preliminary data.</text>
</comment>
<dbReference type="PANTHER" id="PTHR12205">
    <property type="entry name" value="CENTROMERE/KINETOCHORE PROTEIN ZW10"/>
    <property type="match status" value="1"/>
</dbReference>
<dbReference type="PANTHER" id="PTHR12205:SF0">
    <property type="entry name" value="CENTROMERE_KINETOCHORE PROTEIN ZW10 HOMOLOG"/>
    <property type="match status" value="1"/>
</dbReference>
<feature type="domain" description="ZW10 C-terminal helical" evidence="1">
    <location>
        <begin position="563"/>
        <end position="701"/>
    </location>
</feature>
<feature type="non-terminal residue" evidence="2">
    <location>
        <position position="703"/>
    </location>
</feature>
<dbReference type="STRING" id="1209962.L0PDP0"/>
<protein>
    <recommendedName>
        <fullName evidence="1">ZW10 C-terminal helical domain-containing protein</fullName>
    </recommendedName>
</protein>
<dbReference type="InterPro" id="IPR046362">
    <property type="entry name" value="Zw10/DSL1_C_sf"/>
</dbReference>
<dbReference type="InParanoid" id="L0PDP0"/>
<reference evidence="2 3" key="1">
    <citation type="journal article" date="2012" name="MBio">
        <title>De novo assembly of the Pneumocystis jirovecii genome from a single bronchoalveolar lavage fluid specimen from a patient.</title>
        <authorList>
            <person name="Cisse O.H."/>
            <person name="Pagni M."/>
            <person name="Hauser P.M."/>
        </authorList>
    </citation>
    <scope>NUCLEOTIDE SEQUENCE [LARGE SCALE GENOMIC DNA]</scope>
    <source>
        <strain evidence="2 3">SE8</strain>
    </source>
</reference>
<proteinExistence type="predicted"/>
<name>L0PDP0_PNEJI</name>
<evidence type="ECO:0000259" key="1">
    <source>
        <dbReference type="Pfam" id="PF22766"/>
    </source>
</evidence>
<gene>
    <name evidence="2" type="ORF">PNEJI1_001108</name>
</gene>
<sequence>MILHSVLDDSKSLEKLSKQEMPLEAVLQKVESEINKTREILLDLILKNQKLFLRILNQKVDFFQKIERLVSNSVILSEVSVNNQKNSRILQENSEKLEELKDSIKLKRDLKDTILKLKSIISLTNKAENLITQGNLFEAFHIIKEAENEYDNINELEKIEILVSFREKLTNLKLSLIKKFNNIWDSFIMFENGCIVKKQLKDKAFPSIVLLDLTKYLFPKIQSALTKDYINIIVPDEIEYLDYFNKVLLEGSRFNDKIKQTVWGNQLEIKKWIDLACDSWVLKQKSNAIDAVRNVLGSKNSGNIIIQPIQNIETKVLQNENVDSIDDNEWDANWDNDDKYINDEKNMVMVENDTWGLNDDMNIKSENSSLKEELWNWDDNDDWNVDAKESNDAKDVKNSEKKSSLSESSTHESYTISFLPKEIILIVEKCIYTIKELMSTQYANYIMAPFFPQLSDSIIMALSTYRALAPLYYDKLSTSAMLLYNDFIYLSIHLQELYDGSEVLQCILDETNTLREAGNLIYSSELQIQNNDIISILEQANGFLDCTDKQQLERCIRVISDLYEKFQMLSKLWSKILPRETFFESIGQLLETAVAYIIIAIKNISDISEAESKQLSELCNQFAQVEDIFVIEEQELPITPTYVPSWLKFRYLAEILEASMQDVMYLYNSGALIDFDKEEIISLLKTLFAETPCRAENISKIRN</sequence>
<dbReference type="GO" id="GO:0005737">
    <property type="term" value="C:cytoplasm"/>
    <property type="evidence" value="ECO:0007669"/>
    <property type="project" value="GOC"/>
</dbReference>
<accession>L0PDP0</accession>
<dbReference type="GO" id="GO:1990423">
    <property type="term" value="C:RZZ complex"/>
    <property type="evidence" value="ECO:0007669"/>
    <property type="project" value="TreeGrafter"/>
</dbReference>
<dbReference type="EMBL" id="CAKM01000241">
    <property type="protein sequence ID" value="CCJ30214.1"/>
    <property type="molecule type" value="Genomic_DNA"/>
</dbReference>
<dbReference type="Gene3D" id="1.10.357.150">
    <property type="match status" value="1"/>
</dbReference>
<organism evidence="3">
    <name type="scientific">Pneumocystis jirovecii</name>
    <name type="common">Human pneumocystis pneumonia agent</name>
    <dbReference type="NCBI Taxonomy" id="42068"/>
    <lineage>
        <taxon>Eukaryota</taxon>
        <taxon>Fungi</taxon>
        <taxon>Dikarya</taxon>
        <taxon>Ascomycota</taxon>
        <taxon>Taphrinomycotina</taxon>
        <taxon>Pneumocystomycetes</taxon>
        <taxon>Pneumocystaceae</taxon>
        <taxon>Pneumocystis</taxon>
    </lineage>
</organism>
<dbReference type="Pfam" id="PF22766">
    <property type="entry name" value="ZW10_C2"/>
    <property type="match status" value="1"/>
</dbReference>
<evidence type="ECO:0000313" key="2">
    <source>
        <dbReference type="EMBL" id="CCJ30214.1"/>
    </source>
</evidence>
<evidence type="ECO:0000313" key="3">
    <source>
        <dbReference type="Proteomes" id="UP000010422"/>
    </source>
</evidence>
<dbReference type="AlphaFoldDB" id="L0PDP0"/>
<dbReference type="GO" id="GO:0007094">
    <property type="term" value="P:mitotic spindle assembly checkpoint signaling"/>
    <property type="evidence" value="ECO:0007669"/>
    <property type="project" value="TreeGrafter"/>
</dbReference>
<dbReference type="Proteomes" id="UP000010422">
    <property type="component" value="Unassembled WGS sequence"/>
</dbReference>
<dbReference type="InterPro" id="IPR055148">
    <property type="entry name" value="ZW10_C_2"/>
</dbReference>